<evidence type="ECO:0000259" key="2">
    <source>
        <dbReference type="Pfam" id="PF18086"/>
    </source>
</evidence>
<organism evidence="3 4">
    <name type="scientific">Paspalum notatum var. saurae</name>
    <dbReference type="NCBI Taxonomy" id="547442"/>
    <lineage>
        <taxon>Eukaryota</taxon>
        <taxon>Viridiplantae</taxon>
        <taxon>Streptophyta</taxon>
        <taxon>Embryophyta</taxon>
        <taxon>Tracheophyta</taxon>
        <taxon>Spermatophyta</taxon>
        <taxon>Magnoliopsida</taxon>
        <taxon>Liliopsida</taxon>
        <taxon>Poales</taxon>
        <taxon>Poaceae</taxon>
        <taxon>PACMAD clade</taxon>
        <taxon>Panicoideae</taxon>
        <taxon>Andropogonodae</taxon>
        <taxon>Paspaleae</taxon>
        <taxon>Paspalinae</taxon>
        <taxon>Paspalum</taxon>
    </lineage>
</organism>
<name>A0AAQ3WHJ5_PASNO</name>
<dbReference type="GO" id="GO:0033857">
    <property type="term" value="F:5-diphosphoinositol pentakisphosphate 1-kinase activity"/>
    <property type="evidence" value="ECO:0007669"/>
    <property type="project" value="TreeGrafter"/>
</dbReference>
<feature type="non-terminal residue" evidence="3">
    <location>
        <position position="301"/>
    </location>
</feature>
<keyword evidence="4" id="KW-1185">Reference proteome</keyword>
<sequence>LPLLLPEHRPGLPLLLPNAAPAGLRRPPSIRAPSPCADTRRPVSRVSTSAPGAAPSNLCARPGLPLLRPGRCAGRPPAPPAGTPATFTAAPRPRWPVDLGFKREIRWPHRAHPPPRSAASARRRRQVSRRHFLLILLRDKPPIEELHQFLEFSGGHLFTVISHWVLRAKEKAVHLQRCSDCPCALMFSSSDLFPSCKAVLQRNIRLCVPQEQAALCLGTQGHFYNLTCKFSLPYMCLSLDRLIMLNACYETVLDLFMRVQIIIFVDKVILEDPIESWPLCDCLIALYSSGYPLEKGSKAQK</sequence>
<dbReference type="GO" id="GO:0000828">
    <property type="term" value="F:inositol hexakisphosphate kinase activity"/>
    <property type="evidence" value="ECO:0007669"/>
    <property type="project" value="TreeGrafter"/>
</dbReference>
<dbReference type="InterPro" id="IPR040557">
    <property type="entry name" value="VIP1_N"/>
</dbReference>
<gene>
    <name evidence="3" type="ORF">U9M48_011387</name>
</gene>
<evidence type="ECO:0000313" key="4">
    <source>
        <dbReference type="Proteomes" id="UP001341281"/>
    </source>
</evidence>
<dbReference type="PANTHER" id="PTHR12750:SF15">
    <property type="entry name" value="INOSITOL HEXAKISPHOSPHATE AND DIPHOSPHOINOSITOL-PENTAKISPHOSPHATE KINASE"/>
    <property type="match status" value="1"/>
</dbReference>
<proteinExistence type="predicted"/>
<dbReference type="InterPro" id="IPR037446">
    <property type="entry name" value="His_Pase_VIP1"/>
</dbReference>
<dbReference type="EMBL" id="CP144747">
    <property type="protein sequence ID" value="WVZ61526.1"/>
    <property type="molecule type" value="Genomic_DNA"/>
</dbReference>
<feature type="domain" description="VIP1 N-terminal" evidence="2">
    <location>
        <begin position="254"/>
        <end position="297"/>
    </location>
</feature>
<evidence type="ECO:0000313" key="3">
    <source>
        <dbReference type="EMBL" id="WVZ61526.1"/>
    </source>
</evidence>
<dbReference type="GO" id="GO:0032958">
    <property type="term" value="P:inositol phosphate biosynthetic process"/>
    <property type="evidence" value="ECO:0007669"/>
    <property type="project" value="TreeGrafter"/>
</dbReference>
<dbReference type="Gene3D" id="3.40.50.11950">
    <property type="match status" value="1"/>
</dbReference>
<reference evidence="3 4" key="1">
    <citation type="submission" date="2024-02" db="EMBL/GenBank/DDBJ databases">
        <title>High-quality chromosome-scale genome assembly of Pensacola bahiagrass (Paspalum notatum Flugge var. saurae).</title>
        <authorList>
            <person name="Vega J.M."/>
            <person name="Podio M."/>
            <person name="Orjuela J."/>
            <person name="Siena L.A."/>
            <person name="Pessino S.C."/>
            <person name="Combes M.C."/>
            <person name="Mariac C."/>
            <person name="Albertini E."/>
            <person name="Pupilli F."/>
            <person name="Ortiz J.P.A."/>
            <person name="Leblanc O."/>
        </authorList>
    </citation>
    <scope>NUCLEOTIDE SEQUENCE [LARGE SCALE GENOMIC DNA]</scope>
    <source>
        <strain evidence="3">R1</strain>
        <tissue evidence="3">Leaf</tissue>
    </source>
</reference>
<evidence type="ECO:0000256" key="1">
    <source>
        <dbReference type="SAM" id="MobiDB-lite"/>
    </source>
</evidence>
<dbReference type="Proteomes" id="UP001341281">
    <property type="component" value="Chromosome 03"/>
</dbReference>
<dbReference type="GO" id="GO:0006020">
    <property type="term" value="P:inositol metabolic process"/>
    <property type="evidence" value="ECO:0007669"/>
    <property type="project" value="TreeGrafter"/>
</dbReference>
<dbReference type="Pfam" id="PF18086">
    <property type="entry name" value="PPIP5K2_N"/>
    <property type="match status" value="1"/>
</dbReference>
<protein>
    <recommendedName>
        <fullName evidence="2">VIP1 N-terminal domain-containing protein</fullName>
    </recommendedName>
</protein>
<accession>A0AAQ3WHJ5</accession>
<feature type="region of interest" description="Disordered" evidence="1">
    <location>
        <begin position="25"/>
        <end position="54"/>
    </location>
</feature>
<dbReference type="AlphaFoldDB" id="A0AAQ3WHJ5"/>
<dbReference type="PANTHER" id="PTHR12750">
    <property type="entry name" value="DIPHOSPHOINOSITOL PENTAKISPHOSPHATE KINASE"/>
    <property type="match status" value="1"/>
</dbReference>